<dbReference type="GO" id="GO:0031201">
    <property type="term" value="C:SNARE complex"/>
    <property type="evidence" value="ECO:0007669"/>
    <property type="project" value="TreeGrafter"/>
</dbReference>
<dbReference type="OrthoDB" id="9942329at2759"/>
<dbReference type="RefSeq" id="XP_030631658.1">
    <property type="nucleotide sequence ID" value="XM_030775798.1"/>
</dbReference>
<dbReference type="PANTHER" id="PTHR16705">
    <property type="entry name" value="COMPLEXIN"/>
    <property type="match status" value="1"/>
</dbReference>
<dbReference type="GO" id="GO:0019905">
    <property type="term" value="F:syntaxin binding"/>
    <property type="evidence" value="ECO:0007669"/>
    <property type="project" value="InterPro"/>
</dbReference>
<proteinExistence type="inferred from homology"/>
<evidence type="ECO:0000313" key="8">
    <source>
        <dbReference type="Proteomes" id="UP000504632"/>
    </source>
</evidence>
<evidence type="ECO:0000256" key="5">
    <source>
        <dbReference type="ARBA" id="ARBA00023018"/>
    </source>
</evidence>
<keyword evidence="8" id="KW-1185">Reference proteome</keyword>
<dbReference type="InParanoid" id="A0A6J2VIG6"/>
<dbReference type="Proteomes" id="UP000504632">
    <property type="component" value="Chromosome 5"/>
</dbReference>
<comment type="subcellular location">
    <subcellularLocation>
        <location evidence="6">Synapse</location>
    </subcellularLocation>
</comment>
<dbReference type="Pfam" id="PF05835">
    <property type="entry name" value="Synaphin"/>
    <property type="match status" value="1"/>
</dbReference>
<evidence type="ECO:0000256" key="7">
    <source>
        <dbReference type="SAM" id="MobiDB-lite"/>
    </source>
</evidence>
<keyword evidence="5" id="KW-0770">Synapse</keyword>
<dbReference type="GO" id="GO:0016079">
    <property type="term" value="P:synaptic vesicle exocytosis"/>
    <property type="evidence" value="ECO:0007669"/>
    <property type="project" value="TreeGrafter"/>
</dbReference>
<protein>
    <submittedName>
        <fullName evidence="9">Complexin-4c</fullName>
    </submittedName>
</protein>
<name>A0A6J2VIG6_CHACN</name>
<evidence type="ECO:0000256" key="1">
    <source>
        <dbReference type="ARBA" id="ARBA00005396"/>
    </source>
</evidence>
<dbReference type="GO" id="GO:0043195">
    <property type="term" value="C:terminal bouton"/>
    <property type="evidence" value="ECO:0007669"/>
    <property type="project" value="TreeGrafter"/>
</dbReference>
<dbReference type="GO" id="GO:0046928">
    <property type="term" value="P:regulation of neurotransmitter secretion"/>
    <property type="evidence" value="ECO:0007669"/>
    <property type="project" value="TreeGrafter"/>
</dbReference>
<dbReference type="PANTHER" id="PTHR16705:SF12">
    <property type="entry name" value="COMPLEXIN-3"/>
    <property type="match status" value="1"/>
</dbReference>
<gene>
    <name evidence="9" type="primary">cplx4c</name>
</gene>
<keyword evidence="2" id="KW-0813">Transport</keyword>
<evidence type="ECO:0000313" key="9">
    <source>
        <dbReference type="RefSeq" id="XP_030631658.1"/>
    </source>
</evidence>
<accession>A0A6J2VIG6</accession>
<evidence type="ECO:0000256" key="2">
    <source>
        <dbReference type="ARBA" id="ARBA00022448"/>
    </source>
</evidence>
<organism evidence="8 9">
    <name type="scientific">Chanos chanos</name>
    <name type="common">Milkfish</name>
    <name type="synonym">Mugil chanos</name>
    <dbReference type="NCBI Taxonomy" id="29144"/>
    <lineage>
        <taxon>Eukaryota</taxon>
        <taxon>Metazoa</taxon>
        <taxon>Chordata</taxon>
        <taxon>Craniata</taxon>
        <taxon>Vertebrata</taxon>
        <taxon>Euteleostomi</taxon>
        <taxon>Actinopterygii</taxon>
        <taxon>Neopterygii</taxon>
        <taxon>Teleostei</taxon>
        <taxon>Ostariophysi</taxon>
        <taxon>Gonorynchiformes</taxon>
        <taxon>Chanidae</taxon>
        <taxon>Chanos</taxon>
    </lineage>
</organism>
<feature type="compositionally biased region" description="Basic and acidic residues" evidence="7">
    <location>
        <begin position="31"/>
        <end position="52"/>
    </location>
</feature>
<keyword evidence="3" id="KW-0268">Exocytosis</keyword>
<feature type="region of interest" description="Disordered" evidence="7">
    <location>
        <begin position="12"/>
        <end position="52"/>
    </location>
</feature>
<comment type="similarity">
    <text evidence="1">Belongs to the complexin/synaphin family.</text>
</comment>
<dbReference type="AlphaFoldDB" id="A0A6J2VIG6"/>
<evidence type="ECO:0000256" key="6">
    <source>
        <dbReference type="ARBA" id="ARBA00034103"/>
    </source>
</evidence>
<reference evidence="9" key="1">
    <citation type="submission" date="2025-08" db="UniProtKB">
        <authorList>
            <consortium name="RefSeq"/>
        </authorList>
    </citation>
    <scope>IDENTIFICATION</scope>
</reference>
<evidence type="ECO:0000256" key="4">
    <source>
        <dbReference type="ARBA" id="ARBA00022775"/>
    </source>
</evidence>
<dbReference type="GeneID" id="115813187"/>
<keyword evidence="4" id="KW-0532">Neurotransmitter transport</keyword>
<dbReference type="CTD" id="100004361"/>
<evidence type="ECO:0000256" key="3">
    <source>
        <dbReference type="ARBA" id="ARBA00022483"/>
    </source>
</evidence>
<dbReference type="InterPro" id="IPR008849">
    <property type="entry name" value="Synaphin"/>
</dbReference>
<sequence>MAFLMKQMLGDTLKNMTGGGGGDEGDGAASDGKETAASKGMTREEFEEYQRQLREEQIERDREFATKKAERANLRIQLRDKYKIPGNAQDDATVQMAGDDLDLPEDLAKMVEEDEEEEETNDSFLGKLQNMDLDLDTIKTKAQTRMNEAKQAAEEKCVTM</sequence>